<name>A0A7W7FVC4_9PSEU</name>
<reference evidence="2 3" key="1">
    <citation type="submission" date="2020-08" db="EMBL/GenBank/DDBJ databases">
        <title>Sequencing the genomes of 1000 actinobacteria strains.</title>
        <authorList>
            <person name="Klenk H.-P."/>
        </authorList>
    </citation>
    <scope>NUCLEOTIDE SEQUENCE [LARGE SCALE GENOMIC DNA]</scope>
    <source>
        <strain evidence="2 3">DSM 44230</strain>
    </source>
</reference>
<evidence type="ECO:0000256" key="1">
    <source>
        <dbReference type="SAM" id="MobiDB-lite"/>
    </source>
</evidence>
<proteinExistence type="predicted"/>
<evidence type="ECO:0000313" key="2">
    <source>
        <dbReference type="EMBL" id="MBB4678353.1"/>
    </source>
</evidence>
<dbReference type="EMBL" id="JACHMH010000001">
    <property type="protein sequence ID" value="MBB4678353.1"/>
    <property type="molecule type" value="Genomic_DNA"/>
</dbReference>
<feature type="region of interest" description="Disordered" evidence="1">
    <location>
        <begin position="73"/>
        <end position="93"/>
    </location>
</feature>
<evidence type="ECO:0000313" key="3">
    <source>
        <dbReference type="Proteomes" id="UP000533598"/>
    </source>
</evidence>
<comment type="caution">
    <text evidence="2">The sequence shown here is derived from an EMBL/GenBank/DDBJ whole genome shotgun (WGS) entry which is preliminary data.</text>
</comment>
<gene>
    <name evidence="2" type="ORF">HNR67_004471</name>
</gene>
<dbReference type="RefSeq" id="WP_185004195.1">
    <property type="nucleotide sequence ID" value="NZ_BAAAUI010000004.1"/>
</dbReference>
<keyword evidence="3" id="KW-1185">Reference proteome</keyword>
<dbReference type="AlphaFoldDB" id="A0A7W7FVC4"/>
<organism evidence="2 3">
    <name type="scientific">Crossiella cryophila</name>
    <dbReference type="NCBI Taxonomy" id="43355"/>
    <lineage>
        <taxon>Bacteria</taxon>
        <taxon>Bacillati</taxon>
        <taxon>Actinomycetota</taxon>
        <taxon>Actinomycetes</taxon>
        <taxon>Pseudonocardiales</taxon>
        <taxon>Pseudonocardiaceae</taxon>
        <taxon>Crossiella</taxon>
    </lineage>
</organism>
<protein>
    <submittedName>
        <fullName evidence="2">Uncharacterized protein</fullName>
    </submittedName>
</protein>
<dbReference type="Proteomes" id="UP000533598">
    <property type="component" value="Unassembled WGS sequence"/>
</dbReference>
<sequence length="93" mass="9834">MLVSASPDVPHLLGAGAELPALQRDRQEHLTETRFRAAGNWGRCPANPALGKADPAGRRSADSVSKLGGKMLFPQNDSEDFQLPAPSIETIAG</sequence>
<accession>A0A7W7FVC4</accession>